<dbReference type="RefSeq" id="WP_020426943.1">
    <property type="nucleotide sequence ID" value="NZ_AGBD01000264.1"/>
</dbReference>
<organism evidence="2 3">
    <name type="scientific">Paenibacillus riograndensis SBR5</name>
    <dbReference type="NCBI Taxonomy" id="1073571"/>
    <lineage>
        <taxon>Bacteria</taxon>
        <taxon>Bacillati</taxon>
        <taxon>Bacillota</taxon>
        <taxon>Bacilli</taxon>
        <taxon>Bacillales</taxon>
        <taxon>Paenibacillaceae</taxon>
        <taxon>Paenibacillus</taxon>
        <taxon>Paenibacillus sonchi group</taxon>
    </lineage>
</organism>
<dbReference type="InterPro" id="IPR006675">
    <property type="entry name" value="HDIG_dom"/>
</dbReference>
<dbReference type="PATRIC" id="fig|1073571.4.peg.5799"/>
<evidence type="ECO:0000259" key="1">
    <source>
        <dbReference type="PROSITE" id="PS51832"/>
    </source>
</evidence>
<dbReference type="KEGG" id="pri:PRIO_5410"/>
<dbReference type="PROSITE" id="PS51832">
    <property type="entry name" value="HD_GYP"/>
    <property type="match status" value="1"/>
</dbReference>
<dbReference type="NCBIfam" id="TIGR00277">
    <property type="entry name" value="HDIG"/>
    <property type="match status" value="1"/>
</dbReference>
<gene>
    <name evidence="2" type="ORF">PRIO_5410</name>
</gene>
<dbReference type="PANTHER" id="PTHR43155:SF2">
    <property type="entry name" value="CYCLIC DI-GMP PHOSPHODIESTERASE PA4108"/>
    <property type="match status" value="1"/>
</dbReference>
<keyword evidence="2" id="KW-0378">Hydrolase</keyword>
<accession>A0A0E4CYR9</accession>
<dbReference type="HOGENOM" id="CLU_000445_92_1_9"/>
<dbReference type="AlphaFoldDB" id="A0A0E4CYR9"/>
<dbReference type="CDD" id="cd00077">
    <property type="entry name" value="HDc"/>
    <property type="match status" value="1"/>
</dbReference>
<dbReference type="EMBL" id="LN831776">
    <property type="protein sequence ID" value="CQR57799.1"/>
    <property type="molecule type" value="Genomic_DNA"/>
</dbReference>
<reference evidence="3" key="1">
    <citation type="submission" date="2015-03" db="EMBL/GenBank/DDBJ databases">
        <authorList>
            <person name="Wibberg D."/>
        </authorList>
    </citation>
    <scope>NUCLEOTIDE SEQUENCE [LARGE SCALE GENOMIC DNA]</scope>
</reference>
<dbReference type="Gene3D" id="1.10.3210.10">
    <property type="entry name" value="Hypothetical protein af1432"/>
    <property type="match status" value="1"/>
</dbReference>
<evidence type="ECO:0000313" key="3">
    <source>
        <dbReference type="Proteomes" id="UP000033163"/>
    </source>
</evidence>
<dbReference type="SUPFAM" id="SSF109604">
    <property type="entry name" value="HD-domain/PDEase-like"/>
    <property type="match status" value="1"/>
</dbReference>
<protein>
    <submittedName>
        <fullName evidence="2">Metal dependent phophohydrolase</fullName>
    </submittedName>
</protein>
<sequence>MRIHIKKLKIGDVLKTDIFNRQGLHVLAKKTKIRLEDIALLNKHSIKFVDVEGSVEDRIAREVFNGTERPLRVKPNYDKSLREYQAFFLEAIISGEIDRSKIEWTLMPLLEQLDEQKDVLTLLFSFQKEDETIYNHSLQVGLLSYYIAEWLGYPKSERFEICRAGYLHDIGKSRVRLSIRNRVGHLNDEEEKELQKHTSAGYQIIRNSLKDDTAALVALQHHEREDGTGYPLGVHKEKIHPYAQIVAVANEFISKTFVSAEQPKRNFSTVLQEMYELGFGKLNEKPVQALIHNLLPNMIGKKVQLSNGHIGEIILNNPMDFFRPLVKVKETFIDLSKERGLDIREIIV</sequence>
<dbReference type="SMART" id="SM00471">
    <property type="entry name" value="HDc"/>
    <property type="match status" value="1"/>
</dbReference>
<dbReference type="GO" id="GO:0016787">
    <property type="term" value="F:hydrolase activity"/>
    <property type="evidence" value="ECO:0007669"/>
    <property type="project" value="UniProtKB-KW"/>
</dbReference>
<dbReference type="Pfam" id="PF13487">
    <property type="entry name" value="HD_5"/>
    <property type="match status" value="1"/>
</dbReference>
<dbReference type="InterPro" id="IPR037522">
    <property type="entry name" value="HD_GYP_dom"/>
</dbReference>
<evidence type="ECO:0000313" key="2">
    <source>
        <dbReference type="EMBL" id="CQR57799.1"/>
    </source>
</evidence>
<feature type="domain" description="HD-GYP" evidence="1">
    <location>
        <begin position="111"/>
        <end position="306"/>
    </location>
</feature>
<dbReference type="STRING" id="483937.AMQ84_05105"/>
<name>A0A0E4CYR9_9BACL</name>
<dbReference type="InterPro" id="IPR003607">
    <property type="entry name" value="HD/PDEase_dom"/>
</dbReference>
<dbReference type="PANTHER" id="PTHR43155">
    <property type="entry name" value="CYCLIC DI-GMP PHOSPHODIESTERASE PA4108-RELATED"/>
    <property type="match status" value="1"/>
</dbReference>
<proteinExistence type="predicted"/>
<dbReference type="Proteomes" id="UP000033163">
    <property type="component" value="Chromosome I"/>
</dbReference>